<evidence type="ECO:0000313" key="13">
    <source>
        <dbReference type="Proteomes" id="UP000239187"/>
    </source>
</evidence>
<evidence type="ECO:0000259" key="11">
    <source>
        <dbReference type="Pfam" id="PF00999"/>
    </source>
</evidence>
<dbReference type="GO" id="GO:0005886">
    <property type="term" value="C:plasma membrane"/>
    <property type="evidence" value="ECO:0007669"/>
    <property type="project" value="UniProtKB-SubCell"/>
</dbReference>
<keyword evidence="5 10" id="KW-1133">Transmembrane helix</keyword>
<feature type="domain" description="Cation/H+ exchanger transmembrane" evidence="11">
    <location>
        <begin position="12"/>
        <end position="333"/>
    </location>
</feature>
<dbReference type="GO" id="GO:0015386">
    <property type="term" value="F:potassium:proton antiporter activity"/>
    <property type="evidence" value="ECO:0007669"/>
    <property type="project" value="TreeGrafter"/>
</dbReference>
<feature type="transmembrane region" description="Helical" evidence="10">
    <location>
        <begin position="54"/>
        <end position="71"/>
    </location>
</feature>
<feature type="transmembrane region" description="Helical" evidence="10">
    <location>
        <begin position="83"/>
        <end position="102"/>
    </location>
</feature>
<organism evidence="12 13">
    <name type="scientific">Arthrobacter agilis</name>
    <dbReference type="NCBI Taxonomy" id="37921"/>
    <lineage>
        <taxon>Bacteria</taxon>
        <taxon>Bacillati</taxon>
        <taxon>Actinomycetota</taxon>
        <taxon>Actinomycetes</taxon>
        <taxon>Micrococcales</taxon>
        <taxon>Micrococcaceae</taxon>
        <taxon>Arthrobacter</taxon>
    </lineage>
</organism>
<dbReference type="Gene3D" id="6.10.140.1330">
    <property type="match status" value="1"/>
</dbReference>
<dbReference type="EMBL" id="CP024915">
    <property type="protein sequence ID" value="AUZ89027.1"/>
    <property type="molecule type" value="Genomic_DNA"/>
</dbReference>
<keyword evidence="9" id="KW-0739">Sodium transport</keyword>
<accession>A0A2L0UIG0</accession>
<keyword evidence="3" id="KW-1003">Cell membrane</keyword>
<name>A0A2L0UIG0_9MICC</name>
<dbReference type="RefSeq" id="WP_208740147.1">
    <property type="nucleotide sequence ID" value="NZ_CP024915.1"/>
</dbReference>
<sequence length="375" mass="39673">MELGLLGIIGIAVLVAVAVLSRRVGVAAPLILVVVGIALSFVPGVPSFSIPDEWILAGILPPLLYAAAIKTPVTDFRRNVTPIASLSVALVVISAFATGLLLHTLLPGLGLAAAVALGAVISPPDAVAATSIGRRLGLPPRLLTVLEGEGLVNDATALVLLRSAIAASAGALSGFGAAVGDFAYAVVVAVVVGYAVGVVTVFLRSKLDDPVLDTALSLAVPFVAFLPAEELGASGVLAVVVAGIYTGHRSASQFDARARISDNVNWRTVQFLLENGVFLLIGLEVRTLLQNIDESLLTVQQTVLIGLLATLALILLRFLWVFPLVLLMRRLPSRAERRTLQLRRGLGRLKKQPTLDARQERRKRALTRLYERRRA</sequence>
<evidence type="ECO:0000256" key="10">
    <source>
        <dbReference type="SAM" id="Phobius"/>
    </source>
</evidence>
<dbReference type="Proteomes" id="UP000239187">
    <property type="component" value="Chromosome"/>
</dbReference>
<dbReference type="AlphaFoldDB" id="A0A2L0UIG0"/>
<dbReference type="GO" id="GO:0015385">
    <property type="term" value="F:sodium:proton antiporter activity"/>
    <property type="evidence" value="ECO:0007669"/>
    <property type="project" value="InterPro"/>
</dbReference>
<evidence type="ECO:0000256" key="1">
    <source>
        <dbReference type="ARBA" id="ARBA00004651"/>
    </source>
</evidence>
<evidence type="ECO:0000256" key="6">
    <source>
        <dbReference type="ARBA" id="ARBA00023053"/>
    </source>
</evidence>
<dbReference type="Pfam" id="PF00999">
    <property type="entry name" value="Na_H_Exchanger"/>
    <property type="match status" value="1"/>
</dbReference>
<protein>
    <submittedName>
        <fullName evidence="12">Sodium:proton antiporter</fullName>
    </submittedName>
</protein>
<feature type="transmembrane region" description="Helical" evidence="10">
    <location>
        <begin position="303"/>
        <end position="328"/>
    </location>
</feature>
<feature type="transmembrane region" description="Helical" evidence="10">
    <location>
        <begin position="234"/>
        <end position="252"/>
    </location>
</feature>
<gene>
    <name evidence="12" type="ORF">CVO76_16300</name>
</gene>
<evidence type="ECO:0000256" key="7">
    <source>
        <dbReference type="ARBA" id="ARBA00023065"/>
    </source>
</evidence>
<feature type="transmembrane region" description="Helical" evidence="10">
    <location>
        <begin position="6"/>
        <end position="21"/>
    </location>
</feature>
<feature type="transmembrane region" description="Helical" evidence="10">
    <location>
        <begin position="182"/>
        <end position="203"/>
    </location>
</feature>
<evidence type="ECO:0000256" key="9">
    <source>
        <dbReference type="ARBA" id="ARBA00023201"/>
    </source>
</evidence>
<evidence type="ECO:0000256" key="8">
    <source>
        <dbReference type="ARBA" id="ARBA00023136"/>
    </source>
</evidence>
<evidence type="ECO:0000256" key="3">
    <source>
        <dbReference type="ARBA" id="ARBA00022475"/>
    </source>
</evidence>
<dbReference type="PANTHER" id="PTHR10110:SF86">
    <property type="entry name" value="SODIUM_HYDROGEN EXCHANGER 7"/>
    <property type="match status" value="1"/>
</dbReference>
<evidence type="ECO:0000313" key="12">
    <source>
        <dbReference type="EMBL" id="AUZ89027.1"/>
    </source>
</evidence>
<keyword evidence="4 10" id="KW-0812">Transmembrane</keyword>
<keyword evidence="6" id="KW-0915">Sodium</keyword>
<evidence type="ECO:0000256" key="2">
    <source>
        <dbReference type="ARBA" id="ARBA00022448"/>
    </source>
</evidence>
<reference evidence="12 13" key="1">
    <citation type="submission" date="2017-11" db="EMBL/GenBank/DDBJ databases">
        <title>Draft genome of Arthrobacter agilis strain UMCV2, a plant growth-promoting rhizobacterium and biocontrol capacity of phytopathogenic fungi.</title>
        <authorList>
            <person name="Martinez-Camara R."/>
            <person name="Santoyo G."/>
            <person name="Moreno-Hagelsieb G."/>
            <person name="Valencia-Cantero E."/>
        </authorList>
    </citation>
    <scope>NUCLEOTIDE SEQUENCE [LARGE SCALE GENOMIC DNA]</scope>
    <source>
        <strain evidence="12 13">UMCV2</strain>
    </source>
</reference>
<feature type="transmembrane region" description="Helical" evidence="10">
    <location>
        <begin position="28"/>
        <end position="48"/>
    </location>
</feature>
<keyword evidence="7" id="KW-0406">Ion transport</keyword>
<evidence type="ECO:0000256" key="5">
    <source>
        <dbReference type="ARBA" id="ARBA00022989"/>
    </source>
</evidence>
<dbReference type="InterPro" id="IPR006153">
    <property type="entry name" value="Cation/H_exchanger_TM"/>
</dbReference>
<dbReference type="GO" id="GO:0051453">
    <property type="term" value="P:regulation of intracellular pH"/>
    <property type="evidence" value="ECO:0007669"/>
    <property type="project" value="TreeGrafter"/>
</dbReference>
<evidence type="ECO:0000256" key="4">
    <source>
        <dbReference type="ARBA" id="ARBA00022692"/>
    </source>
</evidence>
<proteinExistence type="predicted"/>
<keyword evidence="2" id="KW-0813">Transport</keyword>
<feature type="non-terminal residue" evidence="12">
    <location>
        <position position="375"/>
    </location>
</feature>
<dbReference type="InterPro" id="IPR018422">
    <property type="entry name" value="Cation/H_exchanger_CPA1"/>
</dbReference>
<comment type="subcellular location">
    <subcellularLocation>
        <location evidence="1">Cell membrane</location>
        <topology evidence="1">Multi-pass membrane protein</topology>
    </subcellularLocation>
</comment>
<dbReference type="PANTHER" id="PTHR10110">
    <property type="entry name" value="SODIUM/HYDROGEN EXCHANGER"/>
    <property type="match status" value="1"/>
</dbReference>
<feature type="transmembrane region" description="Helical" evidence="10">
    <location>
        <begin position="151"/>
        <end position="176"/>
    </location>
</feature>
<dbReference type="GO" id="GO:0098719">
    <property type="term" value="P:sodium ion import across plasma membrane"/>
    <property type="evidence" value="ECO:0007669"/>
    <property type="project" value="TreeGrafter"/>
</dbReference>
<feature type="transmembrane region" description="Helical" evidence="10">
    <location>
        <begin position="264"/>
        <end position="283"/>
    </location>
</feature>
<keyword evidence="8 10" id="KW-0472">Membrane</keyword>